<evidence type="ECO:0000313" key="2">
    <source>
        <dbReference type="Proteomes" id="UP001145114"/>
    </source>
</evidence>
<protein>
    <submittedName>
        <fullName evidence="1">Vacuolar protein sorting protein vps66</fullName>
    </submittedName>
</protein>
<comment type="caution">
    <text evidence="1">The sequence shown here is derived from an EMBL/GenBank/DDBJ whole genome shotgun (WGS) entry which is preliminary data.</text>
</comment>
<sequence>MAGLGALAVIDGANTAIGSLIPSPSIKYKWLRLTRAALYRLSLLLLGFYWIESKVVTLKKGRQATLSRQQQSSSGTMTTVRSGDIIIANHTSYLDILYLTFRCNPTFVQIDNATHYVRPMTPCPALRQAGLMPPALLPASEARPLSQITEELRATGAGPVVVFPENTTSNGKALLRSVPIFDNPENVDEESSYPSRLFSPTFT</sequence>
<reference evidence="1" key="1">
    <citation type="submission" date="2022-06" db="EMBL/GenBank/DDBJ databases">
        <title>Phylogenomic reconstructions and comparative analyses of Kickxellomycotina fungi.</title>
        <authorList>
            <person name="Reynolds N.K."/>
            <person name="Stajich J.E."/>
            <person name="Barry K."/>
            <person name="Grigoriev I.V."/>
            <person name="Crous P."/>
            <person name="Smith M.E."/>
        </authorList>
    </citation>
    <scope>NUCLEOTIDE SEQUENCE</scope>
    <source>
        <strain evidence="1">RSA 2271</strain>
    </source>
</reference>
<evidence type="ECO:0000313" key="1">
    <source>
        <dbReference type="EMBL" id="KAJ1671443.1"/>
    </source>
</evidence>
<proteinExistence type="predicted"/>
<accession>A0ACC1H7S8</accession>
<keyword evidence="2" id="KW-1185">Reference proteome</keyword>
<name>A0ACC1H7S8_9FUNG</name>
<gene>
    <name evidence="1" type="primary">vps66</name>
    <name evidence="1" type="ORF">EV182_007627</name>
</gene>
<dbReference type="EMBL" id="JAMZIH010008752">
    <property type="protein sequence ID" value="KAJ1671443.1"/>
    <property type="molecule type" value="Genomic_DNA"/>
</dbReference>
<dbReference type="Proteomes" id="UP001145114">
    <property type="component" value="Unassembled WGS sequence"/>
</dbReference>
<feature type="non-terminal residue" evidence="1">
    <location>
        <position position="203"/>
    </location>
</feature>
<organism evidence="1 2">
    <name type="scientific">Spiromyces aspiralis</name>
    <dbReference type="NCBI Taxonomy" id="68401"/>
    <lineage>
        <taxon>Eukaryota</taxon>
        <taxon>Fungi</taxon>
        <taxon>Fungi incertae sedis</taxon>
        <taxon>Zoopagomycota</taxon>
        <taxon>Kickxellomycotina</taxon>
        <taxon>Kickxellomycetes</taxon>
        <taxon>Kickxellales</taxon>
        <taxon>Kickxellaceae</taxon>
        <taxon>Spiromyces</taxon>
    </lineage>
</organism>